<dbReference type="RefSeq" id="WP_127699028.1">
    <property type="nucleotide sequence ID" value="NZ_SACS01000010.1"/>
</dbReference>
<dbReference type="InterPro" id="IPR036573">
    <property type="entry name" value="CBM_sf_5/12"/>
</dbReference>
<dbReference type="GO" id="GO:0004553">
    <property type="term" value="F:hydrolase activity, hydrolyzing O-glycosyl compounds"/>
    <property type="evidence" value="ECO:0007669"/>
    <property type="project" value="InterPro"/>
</dbReference>
<dbReference type="Proteomes" id="UP000283077">
    <property type="component" value="Unassembled WGS sequence"/>
</dbReference>
<feature type="signal peptide" evidence="3">
    <location>
        <begin position="1"/>
        <end position="26"/>
    </location>
</feature>
<evidence type="ECO:0000313" key="5">
    <source>
        <dbReference type="EMBL" id="RVU37296.1"/>
    </source>
</evidence>
<reference evidence="5 6" key="1">
    <citation type="submission" date="2019-01" db="EMBL/GenBank/DDBJ databases">
        <authorList>
            <person name="Chen W.-M."/>
        </authorList>
    </citation>
    <scope>NUCLEOTIDE SEQUENCE [LARGE SCALE GENOMIC DNA]</scope>
    <source>
        <strain evidence="5 6">KYPC3</strain>
    </source>
</reference>
<protein>
    <submittedName>
        <fullName evidence="5">Sugar-binding protein</fullName>
    </submittedName>
</protein>
<feature type="chain" id="PRO_5019191563" evidence="3">
    <location>
        <begin position="27"/>
        <end position="734"/>
    </location>
</feature>
<organism evidence="5 6">
    <name type="scientific">Rheinheimera riviphila</name>
    <dbReference type="NCBI Taxonomy" id="1834037"/>
    <lineage>
        <taxon>Bacteria</taxon>
        <taxon>Pseudomonadati</taxon>
        <taxon>Pseudomonadota</taxon>
        <taxon>Gammaproteobacteria</taxon>
        <taxon>Chromatiales</taxon>
        <taxon>Chromatiaceae</taxon>
        <taxon>Rheinheimera</taxon>
    </lineage>
</organism>
<proteinExistence type="predicted"/>
<keyword evidence="6" id="KW-1185">Reference proteome</keyword>
<feature type="domain" description="Chitin-binding type-3" evidence="4">
    <location>
        <begin position="688"/>
        <end position="730"/>
    </location>
</feature>
<dbReference type="SUPFAM" id="SSF51120">
    <property type="entry name" value="beta-Roll"/>
    <property type="match status" value="1"/>
</dbReference>
<dbReference type="EMBL" id="SACS01000010">
    <property type="protein sequence ID" value="RVU37296.1"/>
    <property type="molecule type" value="Genomic_DNA"/>
</dbReference>
<evidence type="ECO:0000256" key="3">
    <source>
        <dbReference type="SAM" id="SignalP"/>
    </source>
</evidence>
<dbReference type="Pfam" id="PF00353">
    <property type="entry name" value="HemolysinCabind"/>
    <property type="match status" value="1"/>
</dbReference>
<dbReference type="GO" id="GO:0030246">
    <property type="term" value="F:carbohydrate binding"/>
    <property type="evidence" value="ECO:0007669"/>
    <property type="project" value="InterPro"/>
</dbReference>
<gene>
    <name evidence="5" type="ORF">EOE67_10415</name>
</gene>
<comment type="caution">
    <text evidence="5">The sequence shown here is derived from an EMBL/GenBank/DDBJ whole genome shotgun (WGS) entry which is preliminary data.</text>
</comment>
<dbReference type="Pfam" id="PF02839">
    <property type="entry name" value="CBM_5_12"/>
    <property type="match status" value="1"/>
</dbReference>
<keyword evidence="3" id="KW-0732">Signal</keyword>
<evidence type="ECO:0000256" key="2">
    <source>
        <dbReference type="ARBA" id="ARBA00022837"/>
    </source>
</evidence>
<dbReference type="GO" id="GO:0005975">
    <property type="term" value="P:carbohydrate metabolic process"/>
    <property type="evidence" value="ECO:0007669"/>
    <property type="project" value="InterPro"/>
</dbReference>
<dbReference type="Gene3D" id="2.10.10.20">
    <property type="entry name" value="Carbohydrate-binding module superfamily 5/12"/>
    <property type="match status" value="1"/>
</dbReference>
<dbReference type="InterPro" id="IPR003610">
    <property type="entry name" value="CBM5/12"/>
</dbReference>
<dbReference type="AlphaFoldDB" id="A0A437QS03"/>
<evidence type="ECO:0000313" key="6">
    <source>
        <dbReference type="Proteomes" id="UP000283077"/>
    </source>
</evidence>
<evidence type="ECO:0000256" key="1">
    <source>
        <dbReference type="ARBA" id="ARBA00022801"/>
    </source>
</evidence>
<dbReference type="SMART" id="SM00495">
    <property type="entry name" value="ChtBD3"/>
    <property type="match status" value="1"/>
</dbReference>
<dbReference type="GO" id="GO:0005509">
    <property type="term" value="F:calcium ion binding"/>
    <property type="evidence" value="ECO:0007669"/>
    <property type="project" value="InterPro"/>
</dbReference>
<keyword evidence="1" id="KW-0378">Hydrolase</keyword>
<dbReference type="CDD" id="cd12215">
    <property type="entry name" value="ChiC_BD"/>
    <property type="match status" value="1"/>
</dbReference>
<dbReference type="OrthoDB" id="9813836at2"/>
<sequence length="734" mass="79138">MHNKKLPVLSTTCLMMLLGFSNTAAATQGTFQNFLDTMRAFESGIDPAKADFYRQKLDLPVYNYARVTAPGKIVRDPVTGSMIPEPTTIREFFTKLGVNHLYAEYPQDEAAMFRTMQYNSLNAWGFIGYQLGEAVLISAGYYSPRQVQLANEKLDSFYIFMPDSTWANGVKQARSEIPGSGGNYILATDTNLWLGEFVGKNGVSSLNDLRLPDKQEMVIRDVMRFNYGVMTELLTKANMTWAQALAKSWPGKDEQGNNITIQATMSGLLAAAHLRGAWGTADLLTKNNITCDELGTCITTYIHKFGGFPTIFDTPANDLISGSPYNETLTAGWGNDVVETGGGKDVIQLNQSAGGNTLVKSFTVGDDRILLRGWTVANPLANLIVTQGANGATLNFANQSLVLENVSAATVLANPASVITAGNIYPLAWSGKSTVNAFNPLADQIRGTAGIDFKHLKAFQDNGSLFIGTQAADGGIYSWIELKNVNRSQINPEMFVDITGSYQRLGFTVMLSYQSWGWGQTKVVDYFKAADTVINLSAFPYTFSQLKLTQDGSTTVLSLHGAGAQGDTKTLRLLNTPVSSLTAANFFGLKGGSFSDVTIDDPANAIYHSVNVSVSGSGGTVSPAGVQQVRDNTNLALVITPNSGFTIKSILVNGVAQTVNANFSLVQVKAAATVVVSFEQGTSNGCTLPVWEATKVYVGGNKVQYQGFEYTAKWWTQNETPGIAGVWTKGPACL</sequence>
<dbReference type="InterPro" id="IPR011049">
    <property type="entry name" value="Serralysin-like_metalloprot_C"/>
</dbReference>
<dbReference type="InterPro" id="IPR001343">
    <property type="entry name" value="Hemolysn_Ca-bd"/>
</dbReference>
<name>A0A437QS03_9GAMM</name>
<accession>A0A437QS03</accession>
<keyword evidence="2" id="KW-0106">Calcium</keyword>
<evidence type="ECO:0000259" key="4">
    <source>
        <dbReference type="SMART" id="SM00495"/>
    </source>
</evidence>
<dbReference type="Gene3D" id="2.150.10.10">
    <property type="entry name" value="Serralysin-like metalloprotease, C-terminal"/>
    <property type="match status" value="1"/>
</dbReference>
<dbReference type="SUPFAM" id="SSF51055">
    <property type="entry name" value="Carbohydrate binding domain"/>
    <property type="match status" value="1"/>
</dbReference>
<dbReference type="GO" id="GO:0005576">
    <property type="term" value="C:extracellular region"/>
    <property type="evidence" value="ECO:0007669"/>
    <property type="project" value="InterPro"/>
</dbReference>